<dbReference type="InterPro" id="IPR050287">
    <property type="entry name" value="MTA/SAH_deaminase"/>
</dbReference>
<dbReference type="InterPro" id="IPR032466">
    <property type="entry name" value="Metal_Hydrolase"/>
</dbReference>
<dbReference type="InterPro" id="IPR006311">
    <property type="entry name" value="TAT_signal"/>
</dbReference>
<comment type="similarity">
    <text evidence="1">Belongs to the metallo-dependent hydrolases superfamily. ATZ/TRZ family.</text>
</comment>
<dbReference type="PANTHER" id="PTHR43794:SF11">
    <property type="entry name" value="AMIDOHYDROLASE-RELATED DOMAIN-CONTAINING PROTEIN"/>
    <property type="match status" value="1"/>
</dbReference>
<dbReference type="SUPFAM" id="SSF51338">
    <property type="entry name" value="Composite domain of metallo-dependent hydrolases"/>
    <property type="match status" value="1"/>
</dbReference>
<dbReference type="PANTHER" id="PTHR43794">
    <property type="entry name" value="AMINOHYDROLASE SSNA-RELATED"/>
    <property type="match status" value="1"/>
</dbReference>
<name>A0A399J5M0_9RHOB</name>
<dbReference type="AlphaFoldDB" id="A0A399J5M0"/>
<evidence type="ECO:0000313" key="4">
    <source>
        <dbReference type="EMBL" id="RII40778.1"/>
    </source>
</evidence>
<sequence>MCRLCSPLTPEAPCPTRRNFLKTAMVSGAAATTGLAGAGSLRAQEVAASTLPEGLGTPGRRVLIKGGAVLSMDDAVGNFAVGDVLIDGKKIVEVGANIEAGDAVVIEAAGKIVMPGFVDTHHHQFETALRSQLANGILINDGLPENASNYYETILQGFSQVYRPEDVYINELFGGIAQLDAGVTTVMDVSQIHHSPEHSDAAIEGLRDAGRRGVFGYFEGWGERSKYPTDAARIKKEYFTSDDQLTTMVMGGEIYVPGYEAAWKVGRELDLPIALHVVGTFGMQPTFDELGAAGMFGEDNIFIHMTGMSDDGWKYAQDAGAHLSLSVPIEMQMRHGTPPIQRAIDMGFSTSLSTDVECTMTADFFTQMRSMMTLQRMFANEKALAGQEYPRLMPCIDAIRHATMGGAEGLKLDRKVGSLTPGKEADIILLDAEAINVAPLNNVPGAVVTLMERSNVDTVFVAGSVKKWNGQLMGFDIARLRSELETSRDYLFDAAGIERDLFA</sequence>
<dbReference type="Proteomes" id="UP000265848">
    <property type="component" value="Unassembled WGS sequence"/>
</dbReference>
<dbReference type="EMBL" id="QWJJ01000001">
    <property type="protein sequence ID" value="RII40778.1"/>
    <property type="molecule type" value="Genomic_DNA"/>
</dbReference>
<dbReference type="Pfam" id="PF01979">
    <property type="entry name" value="Amidohydro_1"/>
    <property type="match status" value="1"/>
</dbReference>
<keyword evidence="5" id="KW-1185">Reference proteome</keyword>
<evidence type="ECO:0000313" key="5">
    <source>
        <dbReference type="Proteomes" id="UP000265848"/>
    </source>
</evidence>
<dbReference type="Gene3D" id="2.30.40.10">
    <property type="entry name" value="Urease, subunit C, domain 1"/>
    <property type="match status" value="1"/>
</dbReference>
<keyword evidence="2 4" id="KW-0378">Hydrolase</keyword>
<organism evidence="4 5">
    <name type="scientific">Pseudooceanicola sediminis</name>
    <dbReference type="NCBI Taxonomy" id="2211117"/>
    <lineage>
        <taxon>Bacteria</taxon>
        <taxon>Pseudomonadati</taxon>
        <taxon>Pseudomonadota</taxon>
        <taxon>Alphaproteobacteria</taxon>
        <taxon>Rhodobacterales</taxon>
        <taxon>Paracoccaceae</taxon>
        <taxon>Pseudooceanicola</taxon>
    </lineage>
</organism>
<dbReference type="GO" id="GO:0016810">
    <property type="term" value="F:hydrolase activity, acting on carbon-nitrogen (but not peptide) bonds"/>
    <property type="evidence" value="ECO:0007669"/>
    <property type="project" value="InterPro"/>
</dbReference>
<dbReference type="SUPFAM" id="SSF51556">
    <property type="entry name" value="Metallo-dependent hydrolases"/>
    <property type="match status" value="1"/>
</dbReference>
<reference evidence="4 5" key="1">
    <citation type="submission" date="2018-08" db="EMBL/GenBank/DDBJ databases">
        <title>Pseudooceanicola sediminis CY03 in the family Rhodobacteracea.</title>
        <authorList>
            <person name="Zhang Y.-J."/>
        </authorList>
    </citation>
    <scope>NUCLEOTIDE SEQUENCE [LARGE SCALE GENOMIC DNA]</scope>
    <source>
        <strain evidence="4 5">CY03</strain>
    </source>
</reference>
<comment type="caution">
    <text evidence="4">The sequence shown here is derived from an EMBL/GenBank/DDBJ whole genome shotgun (WGS) entry which is preliminary data.</text>
</comment>
<gene>
    <name evidence="4" type="ORF">DL237_01875</name>
</gene>
<dbReference type="PROSITE" id="PS51318">
    <property type="entry name" value="TAT"/>
    <property type="match status" value="1"/>
</dbReference>
<protein>
    <submittedName>
        <fullName evidence="4">Amidohydrolase</fullName>
    </submittedName>
</protein>
<accession>A0A399J5M0</accession>
<feature type="domain" description="Amidohydrolase-related" evidence="3">
    <location>
        <begin position="112"/>
        <end position="464"/>
    </location>
</feature>
<dbReference type="OrthoDB" id="9796020at2"/>
<dbReference type="RefSeq" id="WP_119397300.1">
    <property type="nucleotide sequence ID" value="NZ_QWJJ01000001.1"/>
</dbReference>
<evidence type="ECO:0000256" key="2">
    <source>
        <dbReference type="ARBA" id="ARBA00022801"/>
    </source>
</evidence>
<evidence type="ECO:0000259" key="3">
    <source>
        <dbReference type="Pfam" id="PF01979"/>
    </source>
</evidence>
<evidence type="ECO:0000256" key="1">
    <source>
        <dbReference type="ARBA" id="ARBA00006745"/>
    </source>
</evidence>
<dbReference type="Gene3D" id="3.20.20.140">
    <property type="entry name" value="Metal-dependent hydrolases"/>
    <property type="match status" value="1"/>
</dbReference>
<dbReference type="NCBIfam" id="NF006056">
    <property type="entry name" value="PRK08204.1"/>
    <property type="match status" value="1"/>
</dbReference>
<proteinExistence type="inferred from homology"/>
<dbReference type="InterPro" id="IPR006680">
    <property type="entry name" value="Amidohydro-rel"/>
</dbReference>
<dbReference type="InterPro" id="IPR011059">
    <property type="entry name" value="Metal-dep_hydrolase_composite"/>
</dbReference>